<name>A0AAW8PYL5_VIBPH</name>
<comment type="caution">
    <text evidence="1">The sequence shown here is derived from an EMBL/GenBank/DDBJ whole genome shotgun (WGS) entry which is preliminary data.</text>
</comment>
<dbReference type="AlphaFoldDB" id="A0AAW8PYL5"/>
<evidence type="ECO:0000313" key="2">
    <source>
        <dbReference type="Proteomes" id="UP001253193"/>
    </source>
</evidence>
<organism evidence="1 2">
    <name type="scientific">Vibrio parahaemolyticus</name>
    <dbReference type="NCBI Taxonomy" id="670"/>
    <lineage>
        <taxon>Bacteria</taxon>
        <taxon>Pseudomonadati</taxon>
        <taxon>Pseudomonadota</taxon>
        <taxon>Gammaproteobacteria</taxon>
        <taxon>Vibrionales</taxon>
        <taxon>Vibrionaceae</taxon>
        <taxon>Vibrio</taxon>
    </lineage>
</organism>
<proteinExistence type="predicted"/>
<reference evidence="1" key="1">
    <citation type="submission" date="2023-06" db="EMBL/GenBank/DDBJ databases">
        <title>Genomic Diversity of Vibrio spp. and Metagenomic Analysis of Pathogens in Florida Gulf Coastal Waters Following Hurricane Ian.</title>
        <authorList>
            <person name="Brumfield K.D."/>
        </authorList>
    </citation>
    <scope>NUCLEOTIDE SEQUENCE</scope>
    <source>
        <strain evidence="1">WBS2B-138</strain>
    </source>
</reference>
<dbReference type="EMBL" id="JAUHGG010000003">
    <property type="protein sequence ID" value="MDS1821116.1"/>
    <property type="molecule type" value="Genomic_DNA"/>
</dbReference>
<evidence type="ECO:0000313" key="1">
    <source>
        <dbReference type="EMBL" id="MDS1821116.1"/>
    </source>
</evidence>
<protein>
    <submittedName>
        <fullName evidence="1">Uncharacterized protein</fullName>
    </submittedName>
</protein>
<dbReference type="RefSeq" id="WP_311019963.1">
    <property type="nucleotide sequence ID" value="NZ_JAUHGG010000003.1"/>
</dbReference>
<gene>
    <name evidence="1" type="ORF">QX249_10630</name>
</gene>
<accession>A0AAW8PYL5</accession>
<dbReference type="Proteomes" id="UP001253193">
    <property type="component" value="Unassembled WGS sequence"/>
</dbReference>
<sequence>MSEEIDTLYGIDYCKKVIKGLEEIEEKMLEEKGHGFDIFSQEFLTLKRYTRYLKRFEKEKDMGLKPTYDPEYHGEGL</sequence>